<evidence type="ECO:0000313" key="2">
    <source>
        <dbReference type="EMBL" id="KPK69768.1"/>
    </source>
</evidence>
<dbReference type="InterPro" id="IPR011050">
    <property type="entry name" value="Pectin_lyase_fold/virulence"/>
</dbReference>
<dbReference type="Pfam" id="PF13229">
    <property type="entry name" value="Beta_helix"/>
    <property type="match status" value="1"/>
</dbReference>
<proteinExistence type="predicted"/>
<protein>
    <recommendedName>
        <fullName evidence="1">Right handed beta helix domain-containing protein</fullName>
    </recommendedName>
</protein>
<dbReference type="SUPFAM" id="SSF51126">
    <property type="entry name" value="Pectin lyase-like"/>
    <property type="match status" value="1"/>
</dbReference>
<evidence type="ECO:0000259" key="1">
    <source>
        <dbReference type="Pfam" id="PF13229"/>
    </source>
</evidence>
<comment type="caution">
    <text evidence="2">The sequence shown here is derived from an EMBL/GenBank/DDBJ whole genome shotgun (WGS) entry which is preliminary data.</text>
</comment>
<accession>A0A0S8G9J2</accession>
<organism evidence="2 3">
    <name type="scientific">candidate division TA06 bacterium SM23_40</name>
    <dbReference type="NCBI Taxonomy" id="1703774"/>
    <lineage>
        <taxon>Bacteria</taxon>
        <taxon>Bacteria division TA06</taxon>
    </lineage>
</organism>
<dbReference type="InterPro" id="IPR039448">
    <property type="entry name" value="Beta_helix"/>
</dbReference>
<reference evidence="2 3" key="1">
    <citation type="journal article" date="2015" name="Microbiome">
        <title>Genomic resolution of linkages in carbon, nitrogen, and sulfur cycling among widespread estuary sediment bacteria.</title>
        <authorList>
            <person name="Baker B.J."/>
            <person name="Lazar C.S."/>
            <person name="Teske A.P."/>
            <person name="Dick G.J."/>
        </authorList>
    </citation>
    <scope>NUCLEOTIDE SEQUENCE [LARGE SCALE GENOMIC DNA]</scope>
    <source>
        <strain evidence="2">SM23_40</strain>
    </source>
</reference>
<sequence>MSEEGPGVTIIDCEGSAGDPHRGFYFHSGEHSTWVLHGFTIRNGYSYLTNWDRYGGGIFCSGSSPIIEGNVITGNTANVGGGIAGRYASSPTIRGNTITGNHADFRGGGGIYWYFYC</sequence>
<dbReference type="Gene3D" id="2.160.20.10">
    <property type="entry name" value="Single-stranded right-handed beta-helix, Pectin lyase-like"/>
    <property type="match status" value="1"/>
</dbReference>
<name>A0A0S8G9J2_UNCT6</name>
<evidence type="ECO:0000313" key="3">
    <source>
        <dbReference type="Proteomes" id="UP000051717"/>
    </source>
</evidence>
<dbReference type="Proteomes" id="UP000051717">
    <property type="component" value="Unassembled WGS sequence"/>
</dbReference>
<dbReference type="EMBL" id="LJUI01000028">
    <property type="protein sequence ID" value="KPK69768.1"/>
    <property type="molecule type" value="Genomic_DNA"/>
</dbReference>
<feature type="domain" description="Right handed beta helix" evidence="1">
    <location>
        <begin position="9"/>
        <end position="103"/>
    </location>
</feature>
<dbReference type="InterPro" id="IPR012334">
    <property type="entry name" value="Pectin_lyas_fold"/>
</dbReference>
<gene>
    <name evidence="2" type="ORF">AMJ82_04835</name>
</gene>
<dbReference type="AlphaFoldDB" id="A0A0S8G9J2"/>